<evidence type="ECO:0000313" key="2">
    <source>
        <dbReference type="Proteomes" id="UP000023152"/>
    </source>
</evidence>
<keyword evidence="2" id="KW-1185">Reference proteome</keyword>
<dbReference type="OrthoDB" id="2016282at2759"/>
<dbReference type="Proteomes" id="UP000023152">
    <property type="component" value="Unassembled WGS sequence"/>
</dbReference>
<comment type="caution">
    <text evidence="1">The sequence shown here is derived from an EMBL/GenBank/DDBJ whole genome shotgun (WGS) entry which is preliminary data.</text>
</comment>
<dbReference type="PANTHER" id="PTHR47687">
    <property type="entry name" value="G8 DOMAIN-CONTAINING PROTEIN DDB_G0288475-RELATED"/>
    <property type="match status" value="1"/>
</dbReference>
<dbReference type="PANTHER" id="PTHR47687:SF4">
    <property type="entry name" value="G8 DOMAIN-CONTAINING PROTEIN DDB_G0286311-RELATED"/>
    <property type="match status" value="1"/>
</dbReference>
<dbReference type="InterPro" id="IPR052334">
    <property type="entry name" value="G8_domain-comF-like"/>
</dbReference>
<proteinExistence type="predicted"/>
<dbReference type="AlphaFoldDB" id="X6NGG7"/>
<reference evidence="1 2" key="1">
    <citation type="journal article" date="2013" name="Curr. Biol.">
        <title>The Genome of the Foraminiferan Reticulomyxa filosa.</title>
        <authorList>
            <person name="Glockner G."/>
            <person name="Hulsmann N."/>
            <person name="Schleicher M."/>
            <person name="Noegel A.A."/>
            <person name="Eichinger L."/>
            <person name="Gallinger C."/>
            <person name="Pawlowski J."/>
            <person name="Sierra R."/>
            <person name="Euteneuer U."/>
            <person name="Pillet L."/>
            <person name="Moustafa A."/>
            <person name="Platzer M."/>
            <person name="Groth M."/>
            <person name="Szafranski K."/>
            <person name="Schliwa M."/>
        </authorList>
    </citation>
    <scope>NUCLEOTIDE SEQUENCE [LARGE SCALE GENOMIC DNA]</scope>
</reference>
<sequence length="563" mass="64734">VSNAFNYFIGNAASGGWSGFAFPNLPDPIQDFRGLDWGSNNPMNRPFPSYGAFDGNTAHSSGYYWETDGGCMYVGAYLAYLNNGKLQYHSGRFSRDTQYSNGTSAWMYFTNTKTWLCNRGLNHWGERMVIRYYESHDNLRSAVMFGESGFDIGLVVGRTNNYNGSWQQEYRWQPRQGFQFYDTWVKTMLSNITWRNFGKASDDAVILYMTHSDHYIPQGINSIRELNFENVDMDIRLHIDNCGSSCNSRETMSSRIAAVHRNWWNLTTGGCELLQWNVWRCDWTSARVIAFADLYIPGLMDGCDNSNPLSPSNFTCTDQNAGYTVGYVSQWEDLRAIPLSPWPGVAGHSNIGWYWRPVWGPPSYFNIGPDIQIAPRHFVVLAIRYPSQARFTVRAKSNWWGQAIYPYIDMAASKDVVLTPTEDLLEPDAMNCSTKHWYDFCYKTGGVGPAWYFDGEYLYLRVVNLACYNTNTRYYACFDAYYGFKSMQLWDISTAFIYEVNVTSCSGCSAAYSYKGITYYDVDDVLITSEHEGLFCFVLFSLSKFYVLSNKFNSFFFFWLVLY</sequence>
<protein>
    <submittedName>
        <fullName evidence="1">Uncharacterized protein</fullName>
    </submittedName>
</protein>
<name>X6NGG7_RETFI</name>
<evidence type="ECO:0000313" key="1">
    <source>
        <dbReference type="EMBL" id="ETO24993.1"/>
    </source>
</evidence>
<accession>X6NGG7</accession>
<feature type="non-terminal residue" evidence="1">
    <location>
        <position position="1"/>
    </location>
</feature>
<gene>
    <name evidence="1" type="ORF">RFI_12152</name>
</gene>
<organism evidence="1 2">
    <name type="scientific">Reticulomyxa filosa</name>
    <dbReference type="NCBI Taxonomy" id="46433"/>
    <lineage>
        <taxon>Eukaryota</taxon>
        <taxon>Sar</taxon>
        <taxon>Rhizaria</taxon>
        <taxon>Retaria</taxon>
        <taxon>Foraminifera</taxon>
        <taxon>Monothalamids</taxon>
        <taxon>Reticulomyxidae</taxon>
        <taxon>Reticulomyxa</taxon>
    </lineage>
</organism>
<dbReference type="EMBL" id="ASPP01008815">
    <property type="protein sequence ID" value="ETO24993.1"/>
    <property type="molecule type" value="Genomic_DNA"/>
</dbReference>